<dbReference type="GeneID" id="30906725"/>
<dbReference type="Pfam" id="PF05795">
    <property type="entry name" value="Plasmodium_Vir"/>
    <property type="match status" value="2"/>
</dbReference>
<organism evidence="2 3">
    <name type="scientific">Plasmodium coatneyi</name>
    <dbReference type="NCBI Taxonomy" id="208452"/>
    <lineage>
        <taxon>Eukaryota</taxon>
        <taxon>Sar</taxon>
        <taxon>Alveolata</taxon>
        <taxon>Apicomplexa</taxon>
        <taxon>Aconoidasida</taxon>
        <taxon>Haemosporida</taxon>
        <taxon>Plasmodiidae</taxon>
        <taxon>Plasmodium</taxon>
    </lineage>
</organism>
<name>A0A1B1DSI3_9APIC</name>
<feature type="transmembrane region" description="Helical" evidence="1">
    <location>
        <begin position="488"/>
        <end position="506"/>
    </location>
</feature>
<evidence type="ECO:0000313" key="3">
    <source>
        <dbReference type="Proteomes" id="UP000092716"/>
    </source>
</evidence>
<keyword evidence="1" id="KW-0472">Membrane</keyword>
<evidence type="ECO:0000313" key="2">
    <source>
        <dbReference type="EMBL" id="ANQ05702.1"/>
    </source>
</evidence>
<keyword evidence="1" id="KW-0812">Transmembrane</keyword>
<keyword evidence="1" id="KW-1133">Transmembrane helix</keyword>
<protein>
    <submittedName>
        <fullName evidence="2">KIR protein</fullName>
    </submittedName>
</protein>
<gene>
    <name evidence="2" type="ORF">PCOAH_00000060</name>
</gene>
<sequence>MVVQEDDVNQLPSRQLYGEFSASDDYCGKRSTIAQMEPHLQNPNNELGITVDGMERIVKALCSAYRKKMSNSSNDDYCYALYYWIGSTILIETKHVEPFPRIMQGIYEILKGAGIENVCTGTFPNIRKGVFDQRKRVFDYYNNFNTICSYLQSNKLQGGGNYSSYLAEVATVYDDVNRYCASNGEDSYCTGLKGIFDDGRNPKELNSKCVLMHKPETISEAAGREQKLCLDQLPSNENFYSKFDSGKHSCADGTEATGVISALEGKLQGGGSIGSYASTIVDSYCYACTESRKKDSTPDDKPCHFFYYWIGNFLPKYADASTISGLISSTYAELTHLNQNACPQITTPNHVGWTLFQQRKLVFDYYNDHEKIQEQVRQQKCLDDENYTEHIQNITTACKSVTVDCGPEGGQQNNDQYCSWFNSKKGENEDYCSNKKLSELKAALSLKPQVVSETAQVHMNHDSLEERQLHGVLQPHEASTPSSSTATIVPAIMGVGGLPALAFFLYKVSMKL</sequence>
<dbReference type="EMBL" id="CP016239">
    <property type="protein sequence ID" value="ANQ05702.1"/>
    <property type="molecule type" value="Genomic_DNA"/>
</dbReference>
<dbReference type="Proteomes" id="UP000092716">
    <property type="component" value="Chromosome 1"/>
</dbReference>
<dbReference type="RefSeq" id="XP_019912397.1">
    <property type="nucleotide sequence ID" value="XM_020056829.1"/>
</dbReference>
<dbReference type="AlphaFoldDB" id="A0A1B1DSI3"/>
<dbReference type="KEGG" id="pcot:PCOAH_00000060"/>
<dbReference type="VEuPathDB" id="PlasmoDB:PCOAH_00000060"/>
<keyword evidence="3" id="KW-1185">Reference proteome</keyword>
<dbReference type="InterPro" id="IPR008780">
    <property type="entry name" value="Plasmodium_Vir"/>
</dbReference>
<evidence type="ECO:0000256" key="1">
    <source>
        <dbReference type="SAM" id="Phobius"/>
    </source>
</evidence>
<proteinExistence type="predicted"/>
<accession>A0A1B1DSI3</accession>
<reference evidence="3" key="1">
    <citation type="submission" date="2016-06" db="EMBL/GenBank/DDBJ databases">
        <title>First high quality genome sequence of Plasmodium coatneyi using continuous long reads from single molecule, real-time sequencing.</title>
        <authorList>
            <person name="Chien J.-T."/>
            <person name="Pakala S.B."/>
            <person name="Geraldo J.A."/>
            <person name="Lapp S.A."/>
            <person name="Barnwell J.W."/>
            <person name="Kissinger J.C."/>
            <person name="Galinski M.R."/>
            <person name="Humphrey J.C."/>
        </authorList>
    </citation>
    <scope>NUCLEOTIDE SEQUENCE [LARGE SCALE GENOMIC DNA]</scope>
    <source>
        <strain evidence="3">Hackeri</strain>
    </source>
</reference>